<keyword evidence="7 15" id="KW-0479">Metal-binding</keyword>
<comment type="pathway">
    <text evidence="2 15">Cofactor biosynthesis; riboflavin biosynthesis; 5-amino-6-(D-ribitylamino)uracil from GTP: step 2/4.</text>
</comment>
<evidence type="ECO:0000256" key="5">
    <source>
        <dbReference type="ARBA" id="ARBA00007417"/>
    </source>
</evidence>
<dbReference type="NCBIfam" id="TIGR00227">
    <property type="entry name" value="ribD_Cterm"/>
    <property type="match status" value="1"/>
</dbReference>
<dbReference type="PROSITE" id="PS00903">
    <property type="entry name" value="CYT_DCMP_DEAMINASES_1"/>
    <property type="match status" value="1"/>
</dbReference>
<dbReference type="GO" id="GO:0008703">
    <property type="term" value="F:5-amino-6-(5-phosphoribosylamino)uracil reductase activity"/>
    <property type="evidence" value="ECO:0007669"/>
    <property type="project" value="UniProtKB-EC"/>
</dbReference>
<feature type="binding site" evidence="17">
    <location>
        <position position="234"/>
    </location>
    <ligand>
        <name>NADP(+)</name>
        <dbReference type="ChEBI" id="CHEBI:58349"/>
    </ligand>
</feature>
<feature type="binding site" evidence="18">
    <location>
        <position position="118"/>
    </location>
    <ligand>
        <name>Zn(2+)</name>
        <dbReference type="ChEBI" id="CHEBI:29105"/>
        <note>catalytic</note>
    </ligand>
</feature>
<dbReference type="InterPro" id="IPR016193">
    <property type="entry name" value="Cytidine_deaminase-like"/>
</dbReference>
<dbReference type="EMBL" id="BMHY01000001">
    <property type="protein sequence ID" value="GGG57231.1"/>
    <property type="molecule type" value="Genomic_DNA"/>
</dbReference>
<feature type="binding site" evidence="17">
    <location>
        <position position="204"/>
    </location>
    <ligand>
        <name>NADP(+)</name>
        <dbReference type="ChEBI" id="CHEBI:58349"/>
    </ligand>
</feature>
<feature type="binding site" evidence="17">
    <location>
        <position position="256"/>
    </location>
    <ligand>
        <name>NADP(+)</name>
        <dbReference type="ChEBI" id="CHEBI:58349"/>
    </ligand>
</feature>
<evidence type="ECO:0000256" key="10">
    <source>
        <dbReference type="ARBA" id="ARBA00022857"/>
    </source>
</evidence>
<evidence type="ECO:0000256" key="12">
    <source>
        <dbReference type="ARBA" id="ARBA00023268"/>
    </source>
</evidence>
<comment type="catalytic activity">
    <reaction evidence="13 15">
        <text>5-amino-6-(5-phospho-D-ribitylamino)uracil + NADP(+) = 5-amino-6-(5-phospho-D-ribosylamino)uracil + NADPH + H(+)</text>
        <dbReference type="Rhea" id="RHEA:17845"/>
        <dbReference type="ChEBI" id="CHEBI:15378"/>
        <dbReference type="ChEBI" id="CHEBI:57783"/>
        <dbReference type="ChEBI" id="CHEBI:58349"/>
        <dbReference type="ChEBI" id="CHEBI:58421"/>
        <dbReference type="ChEBI" id="CHEBI:58453"/>
        <dbReference type="EC" id="1.1.1.193"/>
    </reaction>
</comment>
<dbReference type="InterPro" id="IPR024072">
    <property type="entry name" value="DHFR-like_dom_sf"/>
</dbReference>
<feature type="binding site" evidence="17">
    <location>
        <position position="238"/>
    </location>
    <ligand>
        <name>substrate</name>
    </ligand>
</feature>
<accession>A0A917GTX4</accession>
<dbReference type="Pfam" id="PF01872">
    <property type="entry name" value="RibD_C"/>
    <property type="match status" value="1"/>
</dbReference>
<dbReference type="EC" id="3.5.4.26" evidence="15"/>
<keyword evidence="9 15" id="KW-0862">Zinc</keyword>
<evidence type="ECO:0000256" key="7">
    <source>
        <dbReference type="ARBA" id="ARBA00022723"/>
    </source>
</evidence>
<dbReference type="Gene3D" id="3.40.430.10">
    <property type="entry name" value="Dihydrofolate Reductase, subunit A"/>
    <property type="match status" value="1"/>
</dbReference>
<dbReference type="SUPFAM" id="SSF53597">
    <property type="entry name" value="Dihydrofolate reductase-like"/>
    <property type="match status" value="1"/>
</dbReference>
<evidence type="ECO:0000256" key="1">
    <source>
        <dbReference type="ARBA" id="ARBA00002151"/>
    </source>
</evidence>
<dbReference type="InterPro" id="IPR004794">
    <property type="entry name" value="Eubact_RibD"/>
</dbReference>
<feature type="binding site" evidence="17">
    <location>
        <position position="188"/>
    </location>
    <ligand>
        <name>NADP(+)</name>
        <dbReference type="ChEBI" id="CHEBI:58349"/>
    </ligand>
</feature>
<keyword evidence="21" id="KW-1185">Reference proteome</keyword>
<keyword evidence="11 15" id="KW-0560">Oxidoreductase</keyword>
<keyword evidence="10 15" id="KW-0521">NADP</keyword>
<feature type="binding site" evidence="17">
    <location>
        <position position="230"/>
    </location>
    <ligand>
        <name>NADP(+)</name>
        <dbReference type="ChEBI" id="CHEBI:58349"/>
    </ligand>
</feature>
<gene>
    <name evidence="20" type="ORF">GCM10010918_07860</name>
</gene>
<dbReference type="EC" id="1.1.1.193" evidence="15"/>
<evidence type="ECO:0000256" key="11">
    <source>
        <dbReference type="ARBA" id="ARBA00023002"/>
    </source>
</evidence>
<dbReference type="Gene3D" id="3.40.140.10">
    <property type="entry name" value="Cytidine Deaminase, domain 2"/>
    <property type="match status" value="1"/>
</dbReference>
<dbReference type="GO" id="GO:0008835">
    <property type="term" value="F:diaminohydroxyphosphoribosylaminopyrimidine deaminase activity"/>
    <property type="evidence" value="ECO:0007669"/>
    <property type="project" value="UniProtKB-EC"/>
</dbReference>
<evidence type="ECO:0000256" key="9">
    <source>
        <dbReference type="ARBA" id="ARBA00022833"/>
    </source>
</evidence>
<comment type="catalytic activity">
    <reaction evidence="14 15">
        <text>2,5-diamino-6-hydroxy-4-(5-phosphoribosylamino)-pyrimidine + H2O + H(+) = 5-amino-6-(5-phospho-D-ribosylamino)uracil + NH4(+)</text>
        <dbReference type="Rhea" id="RHEA:21868"/>
        <dbReference type="ChEBI" id="CHEBI:15377"/>
        <dbReference type="ChEBI" id="CHEBI:15378"/>
        <dbReference type="ChEBI" id="CHEBI:28938"/>
        <dbReference type="ChEBI" id="CHEBI:58453"/>
        <dbReference type="ChEBI" id="CHEBI:58614"/>
        <dbReference type="EC" id="3.5.4.26"/>
    </reaction>
</comment>
<reference evidence="20 21" key="1">
    <citation type="journal article" date="2014" name="Int. J. Syst. Evol. Microbiol.">
        <title>Complete genome sequence of Corynebacterium casei LMG S-19264T (=DSM 44701T), isolated from a smear-ripened cheese.</title>
        <authorList>
            <consortium name="US DOE Joint Genome Institute (JGI-PGF)"/>
            <person name="Walter F."/>
            <person name="Albersmeier A."/>
            <person name="Kalinowski J."/>
            <person name="Ruckert C."/>
        </authorList>
    </citation>
    <scope>NUCLEOTIDE SEQUENCE [LARGE SCALE GENOMIC DNA]</scope>
    <source>
        <strain evidence="20 21">CGMCC 1.15286</strain>
    </source>
</reference>
<dbReference type="InterPro" id="IPR002734">
    <property type="entry name" value="RibDG_C"/>
</dbReference>
<evidence type="ECO:0000256" key="16">
    <source>
        <dbReference type="PIRSR" id="PIRSR006769-1"/>
    </source>
</evidence>
<keyword evidence="6 15" id="KW-0686">Riboflavin biosynthesis</keyword>
<evidence type="ECO:0000256" key="3">
    <source>
        <dbReference type="ARBA" id="ARBA00004910"/>
    </source>
</evidence>
<comment type="cofactor">
    <cofactor evidence="15 18">
        <name>Zn(2+)</name>
        <dbReference type="ChEBI" id="CHEBI:29105"/>
    </cofactor>
    <text evidence="15 18">Binds 1 zinc ion.</text>
</comment>
<feature type="domain" description="CMP/dCMP-type deaminase" evidence="19">
    <location>
        <begin position="35"/>
        <end position="157"/>
    </location>
</feature>
<evidence type="ECO:0000256" key="15">
    <source>
        <dbReference type="PIRNR" id="PIRNR006769"/>
    </source>
</evidence>
<evidence type="ECO:0000256" key="2">
    <source>
        <dbReference type="ARBA" id="ARBA00004882"/>
    </source>
</evidence>
<feature type="binding site" evidence="17">
    <location>
        <position position="241"/>
    </location>
    <ligand>
        <name>substrate</name>
    </ligand>
</feature>
<comment type="similarity">
    <text evidence="4 15">In the N-terminal section; belongs to the cytidine and deoxycytidylate deaminase family.</text>
</comment>
<dbReference type="Pfam" id="PF00383">
    <property type="entry name" value="dCMP_cyt_deam_1"/>
    <property type="match status" value="1"/>
</dbReference>
<organism evidence="20 21">
    <name type="scientific">Paenibacillus radicis</name>
    <name type="common">ex Gao et al. 2016</name>
    <dbReference type="NCBI Taxonomy" id="1737354"/>
    <lineage>
        <taxon>Bacteria</taxon>
        <taxon>Bacillati</taxon>
        <taxon>Bacillota</taxon>
        <taxon>Bacilli</taxon>
        <taxon>Bacillales</taxon>
        <taxon>Paenibacillaceae</taxon>
        <taxon>Paenibacillus</taxon>
    </lineage>
</organism>
<dbReference type="FunFam" id="3.40.140.10:FF:000025">
    <property type="entry name" value="Riboflavin biosynthesis protein RibD"/>
    <property type="match status" value="1"/>
</dbReference>
<dbReference type="InterPro" id="IPR016192">
    <property type="entry name" value="APOBEC/CMP_deaminase_Zn-bd"/>
</dbReference>
<dbReference type="CDD" id="cd01284">
    <property type="entry name" value="Riboflavin_deaminase-reductase"/>
    <property type="match status" value="1"/>
</dbReference>
<proteinExistence type="inferred from homology"/>
<evidence type="ECO:0000256" key="13">
    <source>
        <dbReference type="ARBA" id="ARBA00049861"/>
    </source>
</evidence>
<dbReference type="GO" id="GO:0050661">
    <property type="term" value="F:NADP binding"/>
    <property type="evidence" value="ECO:0007669"/>
    <property type="project" value="InterPro"/>
</dbReference>
<feature type="binding site" evidence="17">
    <location>
        <position position="218"/>
    </location>
    <ligand>
        <name>substrate</name>
    </ligand>
</feature>
<dbReference type="InterPro" id="IPR011549">
    <property type="entry name" value="RibD_C"/>
</dbReference>
<evidence type="ECO:0000256" key="4">
    <source>
        <dbReference type="ARBA" id="ARBA00005259"/>
    </source>
</evidence>
<evidence type="ECO:0000256" key="8">
    <source>
        <dbReference type="ARBA" id="ARBA00022801"/>
    </source>
</evidence>
<dbReference type="PROSITE" id="PS51747">
    <property type="entry name" value="CYT_DCMP_DEAMINASES_2"/>
    <property type="match status" value="1"/>
</dbReference>
<keyword evidence="8 15" id="KW-0378">Hydrolase</keyword>
<evidence type="ECO:0000313" key="20">
    <source>
        <dbReference type="EMBL" id="GGG57231.1"/>
    </source>
</evidence>
<dbReference type="NCBIfam" id="TIGR00326">
    <property type="entry name" value="eubact_ribD"/>
    <property type="match status" value="1"/>
</dbReference>
<evidence type="ECO:0000256" key="18">
    <source>
        <dbReference type="PIRSR" id="PIRSR006769-3"/>
    </source>
</evidence>
<comment type="pathway">
    <text evidence="3 15">Cofactor biosynthesis; riboflavin biosynthesis; 5-amino-6-(D-ribitylamino)uracil from GTP: step 3/4.</text>
</comment>
<sequence>MFELIIRYAIEAVSSPITPLANAADWGVFAFMEVLNDSYYMGLALELAAKAAGQTGINPVVGCVVVKEGRIIGVGTHLKRGTGHAEVHALQMAGDEAEGATVYVTLEPCSHFGKTPPCCERIIAAKAARVVVAATDPNPQVAGRGLERLRESGIEVTVGLLEEKSRSMNEKFNKYITTKLPFVTLKTASTLDGKIASRTGDSRWITGAAAREQVHTLRHQHEAIMVGIATVLADDPMLTTRAEVPAIHPVRIIVDSKLRLPLDARVVTDRSARTLVLTTEGADQAKGAALEAAGVELVRAGAGEHVDLKEAMRKLGEAEIGSILLEGGGKLNGAMLEAGLIDKIMIYMATKIIGGLQAPGTFTFDGFEKMAQAIELERVAVEMAGEDICIAGYPAYSQH</sequence>
<feature type="binding site" evidence="17">
    <location>
        <position position="326"/>
    </location>
    <ligand>
        <name>substrate</name>
    </ligand>
</feature>
<protein>
    <recommendedName>
        <fullName evidence="15">Riboflavin biosynthesis protein RibD</fullName>
    </recommendedName>
    <domain>
        <recommendedName>
            <fullName evidence="15">Diaminohydroxyphosphoribosylaminopyrimidine deaminase</fullName>
            <shortName evidence="15">DRAP deaminase</shortName>
            <ecNumber evidence="15">3.5.4.26</ecNumber>
        </recommendedName>
        <alternativeName>
            <fullName evidence="15">Riboflavin-specific deaminase</fullName>
        </alternativeName>
    </domain>
    <domain>
        <recommendedName>
            <fullName evidence="15">5-amino-6-(5-phosphoribosylamino)uracil reductase</fullName>
            <ecNumber evidence="15">1.1.1.193</ecNumber>
        </recommendedName>
        <alternativeName>
            <fullName evidence="15">HTP reductase</fullName>
        </alternativeName>
    </domain>
</protein>
<feature type="active site" description="Proton donor" evidence="16">
    <location>
        <position position="86"/>
    </location>
</feature>
<dbReference type="GO" id="GO:0008270">
    <property type="term" value="F:zinc ion binding"/>
    <property type="evidence" value="ECO:0007669"/>
    <property type="project" value="InterPro"/>
</dbReference>
<dbReference type="GO" id="GO:0009231">
    <property type="term" value="P:riboflavin biosynthetic process"/>
    <property type="evidence" value="ECO:0007669"/>
    <property type="project" value="UniProtKB-KW"/>
</dbReference>
<comment type="function">
    <text evidence="1 15">Converts 2,5-diamino-6-(ribosylamino)-4(3h)-pyrimidinone 5'-phosphate into 5-amino-6-(ribosylamino)-2,4(1h,3h)-pyrimidinedione 5'-phosphate.</text>
</comment>
<evidence type="ECO:0000259" key="19">
    <source>
        <dbReference type="PROSITE" id="PS51747"/>
    </source>
</evidence>
<dbReference type="PANTHER" id="PTHR38011">
    <property type="entry name" value="DIHYDROFOLATE REDUCTASE FAMILY PROTEIN (AFU_ORTHOLOGUE AFUA_8G06820)"/>
    <property type="match status" value="1"/>
</dbReference>
<feature type="binding site" evidence="17">
    <location>
        <position position="202"/>
    </location>
    <ligand>
        <name>substrate</name>
    </ligand>
</feature>
<dbReference type="PANTHER" id="PTHR38011:SF7">
    <property type="entry name" value="2,5-DIAMINO-6-RIBOSYLAMINO-4(3H)-PYRIMIDINONE 5'-PHOSPHATE REDUCTASE"/>
    <property type="match status" value="1"/>
</dbReference>
<keyword evidence="12" id="KW-0511">Multifunctional enzyme</keyword>
<feature type="binding site" evidence="17">
    <location>
        <begin position="328"/>
        <end position="334"/>
    </location>
    <ligand>
        <name>NADP(+)</name>
        <dbReference type="ChEBI" id="CHEBI:58349"/>
    </ligand>
</feature>
<evidence type="ECO:0000313" key="21">
    <source>
        <dbReference type="Proteomes" id="UP000600247"/>
    </source>
</evidence>
<comment type="similarity">
    <text evidence="5 15">In the C-terminal section; belongs to the HTP reductase family.</text>
</comment>
<dbReference type="Proteomes" id="UP000600247">
    <property type="component" value="Unassembled WGS sequence"/>
</dbReference>
<dbReference type="AlphaFoldDB" id="A0A917GTX4"/>
<name>A0A917GTX4_9BACL</name>
<evidence type="ECO:0000256" key="17">
    <source>
        <dbReference type="PIRSR" id="PIRSR006769-2"/>
    </source>
</evidence>
<dbReference type="PIRSF" id="PIRSF006769">
    <property type="entry name" value="RibD"/>
    <property type="match status" value="1"/>
</dbReference>
<dbReference type="InterPro" id="IPR002125">
    <property type="entry name" value="CMP_dCMP_dom"/>
</dbReference>
<dbReference type="SUPFAM" id="SSF53927">
    <property type="entry name" value="Cytidine deaminase-like"/>
    <property type="match status" value="1"/>
</dbReference>
<feature type="binding site" evidence="18">
    <location>
        <position position="109"/>
    </location>
    <ligand>
        <name>Zn(2+)</name>
        <dbReference type="ChEBI" id="CHEBI:29105"/>
        <note>catalytic</note>
    </ligand>
</feature>
<dbReference type="InterPro" id="IPR050765">
    <property type="entry name" value="Riboflavin_Biosynth_HTPR"/>
</dbReference>
<feature type="binding site" evidence="18">
    <location>
        <position position="84"/>
    </location>
    <ligand>
        <name>Zn(2+)</name>
        <dbReference type="ChEBI" id="CHEBI:29105"/>
        <note>catalytic</note>
    </ligand>
</feature>
<comment type="caution">
    <text evidence="20">The sequence shown here is derived from an EMBL/GenBank/DDBJ whole genome shotgun (WGS) entry which is preliminary data.</text>
</comment>
<evidence type="ECO:0000256" key="6">
    <source>
        <dbReference type="ARBA" id="ARBA00022619"/>
    </source>
</evidence>
<evidence type="ECO:0000256" key="14">
    <source>
        <dbReference type="ARBA" id="ARBA00049886"/>
    </source>
</evidence>